<organism evidence="8 9">
    <name type="scientific">Lentibacillus halodurans</name>
    <dbReference type="NCBI Taxonomy" id="237679"/>
    <lineage>
        <taxon>Bacteria</taxon>
        <taxon>Bacillati</taxon>
        <taxon>Bacillota</taxon>
        <taxon>Bacilli</taxon>
        <taxon>Bacillales</taxon>
        <taxon>Bacillaceae</taxon>
        <taxon>Lentibacillus</taxon>
    </lineage>
</organism>
<dbReference type="InterPro" id="IPR036866">
    <property type="entry name" value="RibonucZ/Hydroxyglut_hydro"/>
</dbReference>
<dbReference type="AlphaFoldDB" id="A0A1I0V0U1"/>
<keyword evidence="2" id="KW-1003">Cell membrane</keyword>
<keyword evidence="5 6" id="KW-0472">Membrane</keyword>
<evidence type="ECO:0000313" key="9">
    <source>
        <dbReference type="Proteomes" id="UP000198642"/>
    </source>
</evidence>
<evidence type="ECO:0000313" key="8">
    <source>
        <dbReference type="EMBL" id="SFA69969.1"/>
    </source>
</evidence>
<feature type="domain" description="Metallo-beta-lactamase" evidence="7">
    <location>
        <begin position="499"/>
        <end position="712"/>
    </location>
</feature>
<dbReference type="Pfam" id="PF13567">
    <property type="entry name" value="DUF4131"/>
    <property type="match status" value="1"/>
</dbReference>
<feature type="transmembrane region" description="Helical" evidence="6">
    <location>
        <begin position="229"/>
        <end position="250"/>
    </location>
</feature>
<dbReference type="InterPro" id="IPR052159">
    <property type="entry name" value="Competence_DNA_uptake"/>
</dbReference>
<evidence type="ECO:0000259" key="7">
    <source>
        <dbReference type="SMART" id="SM00849"/>
    </source>
</evidence>
<protein>
    <submittedName>
        <fullName evidence="8">Competence protein ComEC</fullName>
    </submittedName>
</protein>
<dbReference type="Gene3D" id="3.60.15.10">
    <property type="entry name" value="Ribonuclease Z/Hydroxyacylglutathione hydrolase-like"/>
    <property type="match status" value="1"/>
</dbReference>
<feature type="transmembrane region" description="Helical" evidence="6">
    <location>
        <begin position="262"/>
        <end position="279"/>
    </location>
</feature>
<dbReference type="NCBIfam" id="TIGR00360">
    <property type="entry name" value="ComEC_N-term"/>
    <property type="match status" value="1"/>
</dbReference>
<dbReference type="PANTHER" id="PTHR30619">
    <property type="entry name" value="DNA INTERNALIZATION/COMPETENCE PROTEIN COMEC/REC2"/>
    <property type="match status" value="1"/>
</dbReference>
<dbReference type="Pfam" id="PF03772">
    <property type="entry name" value="Competence"/>
    <property type="match status" value="1"/>
</dbReference>
<dbReference type="Pfam" id="PF00753">
    <property type="entry name" value="Lactamase_B"/>
    <property type="match status" value="1"/>
</dbReference>
<sequence>MKGYWHIPALGAVIGFLALVFDYKWFMAVFFFWLIFLYYDQRLGKITVLISLTFSIFAYTYIPELEKPPEDETFTANESAFTGQIASPITESESRIVFEFTDESSDNRFLIVYFKKDQETEHDLKYGAACTIDGKPELPDSSRNPGQFDYQNYLLSQGISYQIVLDSLDDLACTGSSFMHTIYQLRADLVQFVQEEISPGTAVWLNALVLGDDTQIDEETIELFQRWNLSHLLAISGLHVGLVVGLFYFFFVKLNVLTKEKAQWAVIFFLPCYALIAGGEPSVLRASTMVVLFLLAGKMNWKFSVTDVLSIVFMLLIVADPYMLYNIGFQLSFCVTLGLLLSKNWLTQTNVSFFSVLNISFVSQMMILPLQVEYFFTFQPLSILLNLLVVPYFTLFVIPFMFFILLLAPIAGSLISYADRLFVNIHELFISSIEFINQTLYIPWVVGSIPLAAVIAYYALFLTFMKKLEYKQLKQAFKFGCCLTALITIIVIKPYISPVGNVTMLDIGQGDAMVIELPYRKGVLFIDAGAEMTFDDDYEPSENVYKQKIKPYLYSRGISHIDAVFISHEDTDHMGSLQYLAEDMSIENVIVSEYYTFSAKISDVLTNNGINIVRTAQGETITVGNQVFHVLSPARDKQSANENSLVLYTAIGGKTWLFTGDIGSDTERALTNTYPELGADVLKVAHHGSNTSTEPMFLEHLQPVYGLISASENNMYGHPHKDVIQSLKEANVHILRTDESGAIQYYFKRSEGTFFTYLP</sequence>
<feature type="transmembrane region" description="Helical" evidence="6">
    <location>
        <begin position="441"/>
        <end position="464"/>
    </location>
</feature>
<evidence type="ECO:0000256" key="1">
    <source>
        <dbReference type="ARBA" id="ARBA00004651"/>
    </source>
</evidence>
<evidence type="ECO:0000256" key="2">
    <source>
        <dbReference type="ARBA" id="ARBA00022475"/>
    </source>
</evidence>
<dbReference type="InterPro" id="IPR001279">
    <property type="entry name" value="Metallo-B-lactamas"/>
</dbReference>
<gene>
    <name evidence="8" type="ORF">SAMN04488072_10194</name>
</gene>
<feature type="transmembrane region" description="Helical" evidence="6">
    <location>
        <begin position="12"/>
        <end position="39"/>
    </location>
</feature>
<dbReference type="GO" id="GO:0005886">
    <property type="term" value="C:plasma membrane"/>
    <property type="evidence" value="ECO:0007669"/>
    <property type="project" value="UniProtKB-SubCell"/>
</dbReference>
<proteinExistence type="predicted"/>
<comment type="subcellular location">
    <subcellularLocation>
        <location evidence="1">Cell membrane</location>
        <topology evidence="1">Multi-pass membrane protein</topology>
    </subcellularLocation>
</comment>
<accession>A0A1I0V0U1</accession>
<dbReference type="InterPro" id="IPR004477">
    <property type="entry name" value="ComEC_N"/>
</dbReference>
<dbReference type="EMBL" id="FOJW01000001">
    <property type="protein sequence ID" value="SFA69969.1"/>
    <property type="molecule type" value="Genomic_DNA"/>
</dbReference>
<evidence type="ECO:0000256" key="3">
    <source>
        <dbReference type="ARBA" id="ARBA00022692"/>
    </source>
</evidence>
<dbReference type="GO" id="GO:0030420">
    <property type="term" value="P:establishment of competence for transformation"/>
    <property type="evidence" value="ECO:0007669"/>
    <property type="project" value="InterPro"/>
</dbReference>
<dbReference type="STRING" id="237679.SAMN04488072_10194"/>
<evidence type="ECO:0000256" key="5">
    <source>
        <dbReference type="ARBA" id="ARBA00023136"/>
    </source>
</evidence>
<dbReference type="CDD" id="cd07731">
    <property type="entry name" value="ComA-like_MBL-fold"/>
    <property type="match status" value="1"/>
</dbReference>
<evidence type="ECO:0000256" key="4">
    <source>
        <dbReference type="ARBA" id="ARBA00022989"/>
    </source>
</evidence>
<keyword evidence="3 6" id="KW-0812">Transmembrane</keyword>
<keyword evidence="9" id="KW-1185">Reference proteome</keyword>
<dbReference type="SUPFAM" id="SSF56281">
    <property type="entry name" value="Metallo-hydrolase/oxidoreductase"/>
    <property type="match status" value="1"/>
</dbReference>
<dbReference type="Proteomes" id="UP000198642">
    <property type="component" value="Unassembled WGS sequence"/>
</dbReference>
<dbReference type="PANTHER" id="PTHR30619:SF7">
    <property type="entry name" value="BETA-LACTAMASE DOMAIN PROTEIN"/>
    <property type="match status" value="1"/>
</dbReference>
<feature type="transmembrane region" description="Helical" evidence="6">
    <location>
        <begin position="383"/>
        <end position="411"/>
    </location>
</feature>
<name>A0A1I0V0U1_9BACI</name>
<dbReference type="SMART" id="SM00849">
    <property type="entry name" value="Lactamase_B"/>
    <property type="match status" value="1"/>
</dbReference>
<keyword evidence="4 6" id="KW-1133">Transmembrane helix</keyword>
<dbReference type="OrthoDB" id="9761531at2"/>
<reference evidence="8 9" key="1">
    <citation type="submission" date="2016-10" db="EMBL/GenBank/DDBJ databases">
        <authorList>
            <person name="de Groot N.N."/>
        </authorList>
    </citation>
    <scope>NUCLEOTIDE SEQUENCE [LARGE SCALE GENOMIC DNA]</scope>
    <source>
        <strain evidence="8 9">CGMCC 1.3702</strain>
    </source>
</reference>
<dbReference type="InterPro" id="IPR025405">
    <property type="entry name" value="DUF4131"/>
</dbReference>
<dbReference type="NCBIfam" id="TIGR00361">
    <property type="entry name" value="ComEC_Rec2"/>
    <property type="match status" value="1"/>
</dbReference>
<dbReference type="InterPro" id="IPR004797">
    <property type="entry name" value="Competence_ComEC/Rec2"/>
</dbReference>
<evidence type="ECO:0000256" key="6">
    <source>
        <dbReference type="SAM" id="Phobius"/>
    </source>
</evidence>
<dbReference type="RefSeq" id="WP_090232045.1">
    <property type="nucleotide sequence ID" value="NZ_FOJW01000001.1"/>
</dbReference>
<dbReference type="InterPro" id="IPR035681">
    <property type="entry name" value="ComA-like_MBL"/>
</dbReference>
<feature type="transmembrane region" description="Helical" evidence="6">
    <location>
        <begin position="476"/>
        <end position="496"/>
    </location>
</feature>